<accession>A0A068SQK7</accession>
<dbReference type="OrthoDB" id="8420210at2"/>
<name>A0A068SQK7_NEOGA</name>
<dbReference type="KEGG" id="ngg:RG540_CH24240"/>
<dbReference type="GeneID" id="31562678"/>
<gene>
    <name evidence="1" type="ORF">RG540_CH24240</name>
</gene>
<keyword evidence="2" id="KW-1185">Reference proteome</keyword>
<dbReference type="HOGENOM" id="CLU_134423_3_1_5"/>
<protein>
    <recommendedName>
        <fullName evidence="3">DUF982 domain-containing protein</fullName>
    </recommendedName>
</protein>
<dbReference type="Proteomes" id="UP000028181">
    <property type="component" value="Chromosome I"/>
</dbReference>
<reference evidence="2" key="1">
    <citation type="journal article" date="2014" name="BMC Genomics">
        <title>Genome sequencing of two Neorhizobium galegae strains reveals a noeT gene responsible for the unusual acetylation of the nodulation factors.</title>
        <authorList>
            <person name="Osterman J."/>
            <person name="Marsh J."/>
            <person name="Laine P.K."/>
            <person name="Zeng Z."/>
            <person name="Alatalo E."/>
            <person name="Sullivan J.T."/>
            <person name="Young J.P."/>
            <person name="Thomas-Oates J."/>
            <person name="Paulin L."/>
            <person name="Lindstrom K."/>
        </authorList>
    </citation>
    <scope>NUCLEOTIDE SEQUENCE [LARGE SCALE GENOMIC DNA]</scope>
    <source>
        <strain evidence="2">HAMBI 540</strain>
    </source>
</reference>
<dbReference type="Pfam" id="PF06169">
    <property type="entry name" value="DUF982"/>
    <property type="match status" value="1"/>
</dbReference>
<dbReference type="Gene3D" id="6.10.250.730">
    <property type="match status" value="1"/>
</dbReference>
<dbReference type="InterPro" id="IPR010385">
    <property type="entry name" value="DUF982"/>
</dbReference>
<dbReference type="eggNOG" id="ENOG50312FX">
    <property type="taxonomic scope" value="Bacteria"/>
</dbReference>
<evidence type="ECO:0000313" key="2">
    <source>
        <dbReference type="Proteomes" id="UP000028181"/>
    </source>
</evidence>
<evidence type="ECO:0008006" key="3">
    <source>
        <dbReference type="Google" id="ProtNLM"/>
    </source>
</evidence>
<sequence length="84" mass="9477">MKKRVMSDPNWPEPVIITVGRRSPEIIRTPAEALIYLTNKWPGARNERYRTATEFCSAALRRQVDAASARETFLSAALEAGMLQ</sequence>
<proteinExistence type="predicted"/>
<dbReference type="AlphaFoldDB" id="A0A068SQK7"/>
<evidence type="ECO:0000313" key="1">
    <source>
        <dbReference type="EMBL" id="CDN48592.1"/>
    </source>
</evidence>
<dbReference type="EMBL" id="HG938353">
    <property type="protein sequence ID" value="CDN48592.1"/>
    <property type="molecule type" value="Genomic_DNA"/>
</dbReference>
<dbReference type="RefSeq" id="WP_080724925.1">
    <property type="nucleotide sequence ID" value="NZ_HG938353.1"/>
</dbReference>
<organism evidence="1 2">
    <name type="scientific">Neorhizobium galegae bv. orientalis str. HAMBI 540</name>
    <dbReference type="NCBI Taxonomy" id="1028800"/>
    <lineage>
        <taxon>Bacteria</taxon>
        <taxon>Pseudomonadati</taxon>
        <taxon>Pseudomonadota</taxon>
        <taxon>Alphaproteobacteria</taxon>
        <taxon>Hyphomicrobiales</taxon>
        <taxon>Rhizobiaceae</taxon>
        <taxon>Rhizobium/Agrobacterium group</taxon>
        <taxon>Neorhizobium</taxon>
    </lineage>
</organism>